<proteinExistence type="predicted"/>
<feature type="domain" description="AB hydrolase-1" evidence="1">
    <location>
        <begin position="56"/>
        <end position="177"/>
    </location>
</feature>
<evidence type="ECO:0000259" key="1">
    <source>
        <dbReference type="Pfam" id="PF00561"/>
    </source>
</evidence>
<evidence type="ECO:0000313" key="3">
    <source>
        <dbReference type="Proteomes" id="UP000199705"/>
    </source>
</evidence>
<dbReference type="Gene3D" id="3.40.50.1820">
    <property type="entry name" value="alpha/beta hydrolase"/>
    <property type="match status" value="1"/>
</dbReference>
<dbReference type="PRINTS" id="PR00111">
    <property type="entry name" value="ABHYDROLASE"/>
</dbReference>
<dbReference type="SUPFAM" id="SSF53474">
    <property type="entry name" value="alpha/beta-Hydrolases"/>
    <property type="match status" value="1"/>
</dbReference>
<dbReference type="RefSeq" id="WP_208102392.1">
    <property type="nucleotide sequence ID" value="NZ_CP071878.2"/>
</dbReference>
<dbReference type="AlphaFoldDB" id="A0A1G8HYV5"/>
<dbReference type="InterPro" id="IPR050471">
    <property type="entry name" value="AB_hydrolase"/>
</dbReference>
<dbReference type="PANTHER" id="PTHR43433">
    <property type="entry name" value="HYDROLASE, ALPHA/BETA FOLD FAMILY PROTEIN"/>
    <property type="match status" value="1"/>
</dbReference>
<keyword evidence="3" id="KW-1185">Reference proteome</keyword>
<dbReference type="STRING" id="551996.SAMN05192573_11669"/>
<reference evidence="3" key="1">
    <citation type="submission" date="2016-10" db="EMBL/GenBank/DDBJ databases">
        <authorList>
            <person name="Varghese N."/>
            <person name="Submissions S."/>
        </authorList>
    </citation>
    <scope>NUCLEOTIDE SEQUENCE [LARGE SCALE GENOMIC DNA]</scope>
    <source>
        <strain evidence="3">Gh-67</strain>
    </source>
</reference>
<accession>A0A1G8HYV5</accession>
<gene>
    <name evidence="2" type="ORF">SAMN05192573_11669</name>
</gene>
<dbReference type="InterPro" id="IPR000073">
    <property type="entry name" value="AB_hydrolase_1"/>
</dbReference>
<organism evidence="2 3">
    <name type="scientific">Mucilaginibacter gossypii</name>
    <dbReference type="NCBI Taxonomy" id="551996"/>
    <lineage>
        <taxon>Bacteria</taxon>
        <taxon>Pseudomonadati</taxon>
        <taxon>Bacteroidota</taxon>
        <taxon>Sphingobacteriia</taxon>
        <taxon>Sphingobacteriales</taxon>
        <taxon>Sphingobacteriaceae</taxon>
        <taxon>Mucilaginibacter</taxon>
    </lineage>
</organism>
<evidence type="ECO:0000313" key="2">
    <source>
        <dbReference type="EMBL" id="SDI11797.1"/>
    </source>
</evidence>
<dbReference type="Proteomes" id="UP000199705">
    <property type="component" value="Unassembled WGS sequence"/>
</dbReference>
<dbReference type="EMBL" id="FNCG01000016">
    <property type="protein sequence ID" value="SDI11797.1"/>
    <property type="molecule type" value="Genomic_DNA"/>
</dbReference>
<protein>
    <submittedName>
        <fullName evidence="2">Pimeloyl-ACP methyl ester carboxylesterase</fullName>
    </submittedName>
</protein>
<sequence>MKRVFKGSNVIQPVLIIAMFLFTIFQCKGQQLKPAASGYAPVNGIKVYYEVYGEGKPIVLLHGAFYTIELNWAQLIPELSKTRKVIALEMQGHGHTPYSDRKLDIATLASDVEGVMDFLKIDSADVAGYSMGGSIAYQFAVKSPKRVKKLVIISSTYKTNGWLPVVNGGFKGFKPEFFDNTPLKTAYDAVAPDKTKWRKFIEQMIVFAGVPFDVGDANIAKIASPVLLISGDNDGLDKVELAKTYQLLGGGVAADLAPMPKSHLAIVPAQSHVGLMQQTKTILDLLNGFLQ</sequence>
<dbReference type="PANTHER" id="PTHR43433:SF5">
    <property type="entry name" value="AB HYDROLASE-1 DOMAIN-CONTAINING PROTEIN"/>
    <property type="match status" value="1"/>
</dbReference>
<name>A0A1G8HYV5_9SPHI</name>
<dbReference type="InterPro" id="IPR029058">
    <property type="entry name" value="AB_hydrolase_fold"/>
</dbReference>
<dbReference type="Pfam" id="PF00561">
    <property type="entry name" value="Abhydrolase_1"/>
    <property type="match status" value="1"/>
</dbReference>